<dbReference type="Proteomes" id="UP000545332">
    <property type="component" value="Unassembled WGS sequence"/>
</dbReference>
<dbReference type="OrthoDB" id="10023686at2759"/>
<dbReference type="PANTHER" id="PTHR14715:SF2">
    <property type="entry name" value="PROTEIN FAM124B"/>
    <property type="match status" value="1"/>
</dbReference>
<dbReference type="Pfam" id="PF15067">
    <property type="entry name" value="FAM124"/>
    <property type="match status" value="1"/>
</dbReference>
<dbReference type="EMBL" id="VWPX01010198">
    <property type="protein sequence ID" value="NWI14839.1"/>
    <property type="molecule type" value="Genomic_DNA"/>
</dbReference>
<keyword evidence="4" id="KW-1185">Reference proteome</keyword>
<protein>
    <submittedName>
        <fullName evidence="3">F124B protein</fullName>
    </submittedName>
</protein>
<name>A0A7K4KEQ4_9AVES</name>
<gene>
    <name evidence="3" type="primary">Fam124b</name>
    <name evidence="3" type="ORF">CRYSOU_R01241</name>
</gene>
<comment type="similarity">
    <text evidence="1">Belongs to the FAM124 family.</text>
</comment>
<feature type="domain" description="FAM124" evidence="2">
    <location>
        <begin position="1"/>
        <end position="87"/>
    </location>
</feature>
<proteinExistence type="inferred from homology"/>
<reference evidence="3 4" key="1">
    <citation type="submission" date="2019-09" db="EMBL/GenBank/DDBJ databases">
        <title>Bird 10,000 Genomes (B10K) Project - Family phase.</title>
        <authorList>
            <person name="Zhang G."/>
        </authorList>
    </citation>
    <scope>NUCLEOTIDE SEQUENCE [LARGE SCALE GENOMIC DNA]</scope>
    <source>
        <strain evidence="3">B10K-MSB-42743</strain>
        <tissue evidence="3">Heart</tissue>
    </source>
</reference>
<dbReference type="AlphaFoldDB" id="A0A7K4KEQ4"/>
<evidence type="ECO:0000313" key="4">
    <source>
        <dbReference type="Proteomes" id="UP000545332"/>
    </source>
</evidence>
<sequence length="87" mass="9692">MPVWGARQVHCGPEIVRVTLYCSFDNYDDAVRLYEMILRQEAAPQKSNLCVFVLRAAAGVAVQLGLQQLPDGVAVQRKESSVLQFKV</sequence>
<dbReference type="InterPro" id="IPR029380">
    <property type="entry name" value="FAM124"/>
</dbReference>
<evidence type="ECO:0000313" key="3">
    <source>
        <dbReference type="EMBL" id="NWI14839.1"/>
    </source>
</evidence>
<dbReference type="PANTHER" id="PTHR14715">
    <property type="entry name" value="FAM124 DOMAIN-CONTAINING PROTEIN-RELATED"/>
    <property type="match status" value="1"/>
</dbReference>
<dbReference type="GO" id="GO:0005654">
    <property type="term" value="C:nucleoplasm"/>
    <property type="evidence" value="ECO:0007669"/>
    <property type="project" value="TreeGrafter"/>
</dbReference>
<accession>A0A7K4KEQ4</accession>
<comment type="caution">
    <text evidence="3">The sequence shown here is derived from an EMBL/GenBank/DDBJ whole genome shotgun (WGS) entry which is preliminary data.</text>
</comment>
<dbReference type="InterPro" id="IPR046365">
    <property type="entry name" value="FAM124_dom"/>
</dbReference>
<feature type="non-terminal residue" evidence="3">
    <location>
        <position position="1"/>
    </location>
</feature>
<evidence type="ECO:0000259" key="2">
    <source>
        <dbReference type="Pfam" id="PF15067"/>
    </source>
</evidence>
<organism evidence="3 4">
    <name type="scientific">Crypturellus soui</name>
    <dbReference type="NCBI Taxonomy" id="458187"/>
    <lineage>
        <taxon>Eukaryota</taxon>
        <taxon>Metazoa</taxon>
        <taxon>Chordata</taxon>
        <taxon>Craniata</taxon>
        <taxon>Vertebrata</taxon>
        <taxon>Euteleostomi</taxon>
        <taxon>Archelosauria</taxon>
        <taxon>Archosauria</taxon>
        <taxon>Dinosauria</taxon>
        <taxon>Saurischia</taxon>
        <taxon>Theropoda</taxon>
        <taxon>Coelurosauria</taxon>
        <taxon>Aves</taxon>
        <taxon>Palaeognathae</taxon>
        <taxon>Tinamiformes</taxon>
        <taxon>Tinamidae</taxon>
        <taxon>Crypturellus</taxon>
    </lineage>
</organism>
<evidence type="ECO:0000256" key="1">
    <source>
        <dbReference type="ARBA" id="ARBA00006440"/>
    </source>
</evidence>
<feature type="non-terminal residue" evidence="3">
    <location>
        <position position="87"/>
    </location>
</feature>